<dbReference type="Proteomes" id="UP000313359">
    <property type="component" value="Unassembled WGS sequence"/>
</dbReference>
<gene>
    <name evidence="1" type="ORF">L227DRAFT_581523</name>
</gene>
<evidence type="ECO:0000313" key="2">
    <source>
        <dbReference type="Proteomes" id="UP000313359"/>
    </source>
</evidence>
<organism evidence="1 2">
    <name type="scientific">Lentinus tigrinus ALCF2SS1-6</name>
    <dbReference type="NCBI Taxonomy" id="1328759"/>
    <lineage>
        <taxon>Eukaryota</taxon>
        <taxon>Fungi</taxon>
        <taxon>Dikarya</taxon>
        <taxon>Basidiomycota</taxon>
        <taxon>Agaricomycotina</taxon>
        <taxon>Agaricomycetes</taxon>
        <taxon>Polyporales</taxon>
        <taxon>Polyporaceae</taxon>
        <taxon>Lentinus</taxon>
    </lineage>
</organism>
<proteinExistence type="predicted"/>
<sequence length="174" mass="19496">MASGQPGIVDERLVVGGIYIILFLRTKSNDQPDACNCHWGLYHHIDPMSGVKYHIKNMGVGWIADHGLTRRAMGSMFLIGLLRIGHCAPQDRGRLQTIVESFPLNQVPPGYGSLTCITWTLHIVNLFRRHQYVRCDDLSALEQEATNMGMAHWGPAYDNVQPRPISDSRVCKLA</sequence>
<reference evidence="1" key="1">
    <citation type="journal article" date="2018" name="Genome Biol. Evol.">
        <title>Genomics and development of Lentinus tigrinus, a white-rot wood-decaying mushroom with dimorphic fruiting bodies.</title>
        <authorList>
            <person name="Wu B."/>
            <person name="Xu Z."/>
            <person name="Knudson A."/>
            <person name="Carlson A."/>
            <person name="Chen N."/>
            <person name="Kovaka S."/>
            <person name="LaButti K."/>
            <person name="Lipzen A."/>
            <person name="Pennachio C."/>
            <person name="Riley R."/>
            <person name="Schakwitz W."/>
            <person name="Umezawa K."/>
            <person name="Ohm R.A."/>
            <person name="Grigoriev I.V."/>
            <person name="Nagy L.G."/>
            <person name="Gibbons J."/>
            <person name="Hibbett D."/>
        </authorList>
    </citation>
    <scope>NUCLEOTIDE SEQUENCE [LARGE SCALE GENOMIC DNA]</scope>
    <source>
        <strain evidence="1">ALCF2SS1-6</strain>
    </source>
</reference>
<dbReference type="OrthoDB" id="3016366at2759"/>
<name>A0A5C2RNR8_9APHY</name>
<protein>
    <submittedName>
        <fullName evidence="1">Uncharacterized protein</fullName>
    </submittedName>
</protein>
<dbReference type="EMBL" id="ML122326">
    <property type="protein sequence ID" value="RPD53258.1"/>
    <property type="molecule type" value="Genomic_DNA"/>
</dbReference>
<keyword evidence="2" id="KW-1185">Reference proteome</keyword>
<evidence type="ECO:0000313" key="1">
    <source>
        <dbReference type="EMBL" id="RPD53258.1"/>
    </source>
</evidence>
<dbReference type="AlphaFoldDB" id="A0A5C2RNR8"/>
<accession>A0A5C2RNR8</accession>